<dbReference type="PANTHER" id="PTHR38788:SF3">
    <property type="entry name" value="CLR5 DOMAIN-CONTAINING PROTEIN"/>
    <property type="match status" value="1"/>
</dbReference>
<dbReference type="Gene3D" id="1.25.40.10">
    <property type="entry name" value="Tetratricopeptide repeat domain"/>
    <property type="match status" value="1"/>
</dbReference>
<feature type="domain" description="Clr5" evidence="2">
    <location>
        <begin position="26"/>
        <end position="79"/>
    </location>
</feature>
<dbReference type="EMBL" id="AMGV01000010">
    <property type="protein sequence ID" value="KEF54517.1"/>
    <property type="molecule type" value="Genomic_DNA"/>
</dbReference>
<gene>
    <name evidence="3" type="ORF">A1O9_09684</name>
</gene>
<comment type="caution">
    <text evidence="3">The sequence shown here is derived from an EMBL/GenBank/DDBJ whole genome shotgun (WGS) entry which is preliminary data.</text>
</comment>
<evidence type="ECO:0000313" key="3">
    <source>
        <dbReference type="EMBL" id="KEF54517.1"/>
    </source>
</evidence>
<protein>
    <recommendedName>
        <fullName evidence="2">Clr5 domain-containing protein</fullName>
    </recommendedName>
</protein>
<dbReference type="RefSeq" id="XP_013257107.1">
    <property type="nucleotide sequence ID" value="XM_013401653.1"/>
</dbReference>
<dbReference type="HOGENOM" id="CLU_364857_0_0_1"/>
<dbReference type="Proteomes" id="UP000027920">
    <property type="component" value="Unassembled WGS sequence"/>
</dbReference>
<proteinExistence type="predicted"/>
<sequence length="765" mass="88237">MAPGSMMDTSSSSAIVKKRHAKNRHSPEEWNQHKALIEKLYMSEDRTVEDTIQVLKDQEGFVTGERKFKMQLKEWGFEKNIRSSIMQLMLAKATKRKFDEDKDTRFRYKGRDILPDRLDHYAKRSHVKDGKRVSPTASTPSLLSYCTMRSNRSSFSASLVRAVNLNTSNASIASTVSSLHHRGRALRRSLSNLSGRKFSSSKRGNSHGSDHRSISPTDFEDMPSLSPSSKQYRDYEPNLRKYDKYARVVEGCPSCKTLFANTLKKHFTALRYHILHLDHPKVWEAAEEIIPKLSPLCRSCRGISYEFIFRVLRQAMKGYLPQGGIPWVTDLFEKLLQFCVEDDLYECSYIAFDVVNNLTNLYLDQGLLYEMEQKLLLFGTSIETEGFSDLAWFCNHLMLARIYTLQERHHDALREYGKLSTSGIEVYGVHSCFMHMMVFCCADASEKLHDYKTSTDLYRRLLMESDPTDYIIRNRTPLALLGLSNNCRYTQSNQDCKKYAYKVAEVLRRENEPSTSQSWWMLRDQTWCHLNLAVTFDRENNFEQAESYFSQVVSGYEKLERQGYSYGALAIKLDLQRHYFGRPRRIDVFEAAMPSSHDLRFSDADSHHPSTLQSILVRVIQEADGLSRFQNYQRAEHLFNEARGLLNFCKPRLKIFFAIQTAQHHRRKEEWKHVRRCLDQAVILSEEIYGPTDVCTAAFKGKLAAFSEEMEKEGLSIVASSKSMSLLTISSMSSNSTGSDEFDELEFLEDGMVWGQPPASLLRFA</sequence>
<dbReference type="GeneID" id="25284592"/>
<dbReference type="PANTHER" id="PTHR38788">
    <property type="entry name" value="CLR5 DOMAIN-CONTAINING PROTEIN"/>
    <property type="match status" value="1"/>
</dbReference>
<feature type="region of interest" description="Disordered" evidence="1">
    <location>
        <begin position="190"/>
        <end position="232"/>
    </location>
</feature>
<keyword evidence="4" id="KW-1185">Reference proteome</keyword>
<reference evidence="3 4" key="1">
    <citation type="submission" date="2013-03" db="EMBL/GenBank/DDBJ databases">
        <title>The Genome Sequence of Exophiala aquamarina CBS 119918.</title>
        <authorList>
            <consortium name="The Broad Institute Genomics Platform"/>
            <person name="Cuomo C."/>
            <person name="de Hoog S."/>
            <person name="Gorbushina A."/>
            <person name="Walker B."/>
            <person name="Young S.K."/>
            <person name="Zeng Q."/>
            <person name="Gargeya S."/>
            <person name="Fitzgerald M."/>
            <person name="Haas B."/>
            <person name="Abouelleil A."/>
            <person name="Allen A.W."/>
            <person name="Alvarado L."/>
            <person name="Arachchi H.M."/>
            <person name="Berlin A.M."/>
            <person name="Chapman S.B."/>
            <person name="Gainer-Dewar J."/>
            <person name="Goldberg J."/>
            <person name="Griggs A."/>
            <person name="Gujja S."/>
            <person name="Hansen M."/>
            <person name="Howarth C."/>
            <person name="Imamovic A."/>
            <person name="Ireland A."/>
            <person name="Larimer J."/>
            <person name="McCowan C."/>
            <person name="Murphy C."/>
            <person name="Pearson M."/>
            <person name="Poon T.W."/>
            <person name="Priest M."/>
            <person name="Roberts A."/>
            <person name="Saif S."/>
            <person name="Shea T."/>
            <person name="Sisk P."/>
            <person name="Sykes S."/>
            <person name="Wortman J."/>
            <person name="Nusbaum C."/>
            <person name="Birren B."/>
        </authorList>
    </citation>
    <scope>NUCLEOTIDE SEQUENCE [LARGE SCALE GENOMIC DNA]</scope>
    <source>
        <strain evidence="3 4">CBS 119918</strain>
    </source>
</reference>
<feature type="region of interest" description="Disordered" evidence="1">
    <location>
        <begin position="1"/>
        <end position="30"/>
    </location>
</feature>
<dbReference type="InterPro" id="IPR025676">
    <property type="entry name" value="Clr5_dom"/>
</dbReference>
<evidence type="ECO:0000313" key="4">
    <source>
        <dbReference type="Proteomes" id="UP000027920"/>
    </source>
</evidence>
<dbReference type="OrthoDB" id="5986190at2759"/>
<accession>A0A072P483</accession>
<dbReference type="InterPro" id="IPR011990">
    <property type="entry name" value="TPR-like_helical_dom_sf"/>
</dbReference>
<organism evidence="3 4">
    <name type="scientific">Exophiala aquamarina CBS 119918</name>
    <dbReference type="NCBI Taxonomy" id="1182545"/>
    <lineage>
        <taxon>Eukaryota</taxon>
        <taxon>Fungi</taxon>
        <taxon>Dikarya</taxon>
        <taxon>Ascomycota</taxon>
        <taxon>Pezizomycotina</taxon>
        <taxon>Eurotiomycetes</taxon>
        <taxon>Chaetothyriomycetidae</taxon>
        <taxon>Chaetothyriales</taxon>
        <taxon>Herpotrichiellaceae</taxon>
        <taxon>Exophiala</taxon>
    </lineage>
</organism>
<name>A0A072P483_9EURO</name>
<dbReference type="AlphaFoldDB" id="A0A072P483"/>
<evidence type="ECO:0000256" key="1">
    <source>
        <dbReference type="SAM" id="MobiDB-lite"/>
    </source>
</evidence>
<dbReference type="VEuPathDB" id="FungiDB:A1O9_09684"/>
<dbReference type="Pfam" id="PF14420">
    <property type="entry name" value="Clr5"/>
    <property type="match status" value="1"/>
</dbReference>
<feature type="compositionally biased region" description="Polar residues" evidence="1">
    <location>
        <begin position="190"/>
        <end position="207"/>
    </location>
</feature>
<evidence type="ECO:0000259" key="2">
    <source>
        <dbReference type="Pfam" id="PF14420"/>
    </source>
</evidence>